<dbReference type="EMBL" id="KI669571">
    <property type="protein sequence ID" value="ETN15093.1"/>
    <property type="molecule type" value="Genomic_DNA"/>
</dbReference>
<evidence type="ECO:0000256" key="1">
    <source>
        <dbReference type="SAM" id="MobiDB-lite"/>
    </source>
</evidence>
<accession>W2QPQ3</accession>
<feature type="compositionally biased region" description="Polar residues" evidence="1">
    <location>
        <begin position="188"/>
        <end position="204"/>
    </location>
</feature>
<reference evidence="3" key="1">
    <citation type="submission" date="2011-12" db="EMBL/GenBank/DDBJ databases">
        <authorList>
            <consortium name="The Broad Institute Genome Sequencing Platform"/>
            <person name="Russ C."/>
            <person name="Tyler B."/>
            <person name="Panabieres F."/>
            <person name="Shan W."/>
            <person name="Tripathy S."/>
            <person name="Grunwald N."/>
            <person name="Machado M."/>
            <person name="Young S.K."/>
            <person name="Zeng Q."/>
            <person name="Gargeya S."/>
            <person name="Fitzgerald M."/>
            <person name="Haas B."/>
            <person name="Abouelleil A."/>
            <person name="Alvarado L."/>
            <person name="Arachchi H.M."/>
            <person name="Berlin A."/>
            <person name="Chapman S.B."/>
            <person name="Gearin G."/>
            <person name="Goldberg J."/>
            <person name="Griggs A."/>
            <person name="Gujja S."/>
            <person name="Hansen M."/>
            <person name="Heiman D."/>
            <person name="Howarth C."/>
            <person name="Larimer J."/>
            <person name="Lui A."/>
            <person name="MacDonald P.J.P."/>
            <person name="McCowen C."/>
            <person name="Montmayeur A."/>
            <person name="Murphy C."/>
            <person name="Neiman D."/>
            <person name="Pearson M."/>
            <person name="Priest M."/>
            <person name="Roberts A."/>
            <person name="Saif S."/>
            <person name="Shea T."/>
            <person name="Sisk P."/>
            <person name="Stolte C."/>
            <person name="Sykes S."/>
            <person name="Wortman J."/>
            <person name="Nusbaum C."/>
            <person name="Birren B."/>
        </authorList>
    </citation>
    <scope>NUCLEOTIDE SEQUENCE [LARGE SCALE GENOMIC DNA]</scope>
    <source>
        <strain evidence="3">INRA-310</strain>
    </source>
</reference>
<feature type="region of interest" description="Disordered" evidence="1">
    <location>
        <begin position="171"/>
        <end position="205"/>
    </location>
</feature>
<dbReference type="RefSeq" id="XP_008899929.1">
    <property type="nucleotide sequence ID" value="XM_008901681.1"/>
</dbReference>
<evidence type="ECO:0000313" key="2">
    <source>
        <dbReference type="EMBL" id="ETN15093.1"/>
    </source>
</evidence>
<dbReference type="VEuPathDB" id="FungiDB:PPTG_22074"/>
<reference evidence="2 3" key="2">
    <citation type="submission" date="2013-11" db="EMBL/GenBank/DDBJ databases">
        <title>The Genome Sequence of Phytophthora parasitica INRA-310.</title>
        <authorList>
            <consortium name="The Broad Institute Genomics Platform"/>
            <person name="Russ C."/>
            <person name="Tyler B."/>
            <person name="Panabieres F."/>
            <person name="Shan W."/>
            <person name="Tripathy S."/>
            <person name="Grunwald N."/>
            <person name="Machado M."/>
            <person name="Johnson C.S."/>
            <person name="Arredondo F."/>
            <person name="Hong C."/>
            <person name="Coffey M."/>
            <person name="Young S.K."/>
            <person name="Zeng Q."/>
            <person name="Gargeya S."/>
            <person name="Fitzgerald M."/>
            <person name="Abouelleil A."/>
            <person name="Alvarado L."/>
            <person name="Chapman S.B."/>
            <person name="Gainer-Dewar J."/>
            <person name="Goldberg J."/>
            <person name="Griggs A."/>
            <person name="Gujja S."/>
            <person name="Hansen M."/>
            <person name="Howarth C."/>
            <person name="Imamovic A."/>
            <person name="Ireland A."/>
            <person name="Larimer J."/>
            <person name="McCowan C."/>
            <person name="Murphy C."/>
            <person name="Pearson M."/>
            <person name="Poon T.W."/>
            <person name="Priest M."/>
            <person name="Roberts A."/>
            <person name="Saif S."/>
            <person name="Shea T."/>
            <person name="Sykes S."/>
            <person name="Wortman J."/>
            <person name="Nusbaum C."/>
            <person name="Birren B."/>
        </authorList>
    </citation>
    <scope>NUCLEOTIDE SEQUENCE [LARGE SCALE GENOMIC DNA]</scope>
    <source>
        <strain evidence="2 3">INRA-310</strain>
    </source>
</reference>
<proteinExistence type="predicted"/>
<organism evidence="2 3">
    <name type="scientific">Phytophthora nicotianae (strain INRA-310)</name>
    <name type="common">Phytophthora parasitica</name>
    <dbReference type="NCBI Taxonomy" id="761204"/>
    <lineage>
        <taxon>Eukaryota</taxon>
        <taxon>Sar</taxon>
        <taxon>Stramenopiles</taxon>
        <taxon>Oomycota</taxon>
        <taxon>Peronosporomycetes</taxon>
        <taxon>Peronosporales</taxon>
        <taxon>Peronosporaceae</taxon>
        <taxon>Phytophthora</taxon>
    </lineage>
</organism>
<dbReference type="Proteomes" id="UP000018817">
    <property type="component" value="Unassembled WGS sequence"/>
</dbReference>
<dbReference type="OMA" id="EPHRICE"/>
<name>W2QPQ3_PHYN3</name>
<gene>
    <name evidence="2" type="ORF">PPTG_22074</name>
</gene>
<evidence type="ECO:0000313" key="3">
    <source>
        <dbReference type="Proteomes" id="UP000018817"/>
    </source>
</evidence>
<dbReference type="AlphaFoldDB" id="W2QPQ3"/>
<sequence>MLYSVTNGQEVAATMAALYVLRETAFWFSHEFVPVNLRNILRKTVESVEITLSQQQMQRIQGAVSTENALERYWKRNTSVENISFMEICENYEYSEIPDITSDLDNDQSDFYYTAVLTLFKPHRKNTLLTENLSLLGNYKAFIESGDQRLVRMLLKYEAQWQDFHHSKRNNDVEEESLEEELLRTRAPPSSSWIPSGNQASTNDDIGIETATDIPYEFLDVTDIATPHSSTTKLCEDAVKTVGAAKNLAAAIATASTMYSTTPHILLPAGFTTDNYASQIIKKI</sequence>
<protein>
    <submittedName>
        <fullName evidence="2">Uncharacterized protein</fullName>
    </submittedName>
</protein>
<dbReference type="GeneID" id="20190673"/>